<sequence length="172" mass="18785">MFNNPNALLDTLIIGAPAYLVIIFLLRISGKRTLSKWNAFDFVVTIAFGSILSTLLLSKDTSLLQGALAVGLLVFFQYAITWISVRSNVMQKLLKAEPSLLLYQGQLQHSILKRERVAKGEVLAAIRSSGIAAIEEVEAVVLETDGSFSVIPKFNSESRSALADVKYLPTAN</sequence>
<dbReference type="Proteomes" id="UP000654482">
    <property type="component" value="Unassembled WGS sequence"/>
</dbReference>
<dbReference type="InterPro" id="IPR023090">
    <property type="entry name" value="UPF0702_alpha/beta_dom_sf"/>
</dbReference>
<organism evidence="10 11">
    <name type="scientific">Lusitaniella coriacea LEGE 07157</name>
    <dbReference type="NCBI Taxonomy" id="945747"/>
    <lineage>
        <taxon>Bacteria</taxon>
        <taxon>Bacillati</taxon>
        <taxon>Cyanobacteriota</taxon>
        <taxon>Cyanophyceae</taxon>
        <taxon>Spirulinales</taxon>
        <taxon>Lusitaniellaceae</taxon>
        <taxon>Lusitaniella</taxon>
    </lineage>
</organism>
<dbReference type="InterPro" id="IPR007353">
    <property type="entry name" value="DUF421"/>
</dbReference>
<dbReference type="RefSeq" id="WP_194029842.1">
    <property type="nucleotide sequence ID" value="NZ_JADEWZ010000017.1"/>
</dbReference>
<evidence type="ECO:0000313" key="11">
    <source>
        <dbReference type="Proteomes" id="UP000654482"/>
    </source>
</evidence>
<feature type="domain" description="YetF C-terminal" evidence="8">
    <location>
        <begin position="86"/>
        <end position="155"/>
    </location>
</feature>
<reference evidence="10" key="1">
    <citation type="submission" date="2020-10" db="EMBL/GenBank/DDBJ databases">
        <authorList>
            <person name="Castelo-Branco R."/>
            <person name="Eusebio N."/>
            <person name="Adriana R."/>
            <person name="Vieira A."/>
            <person name="Brugerolle De Fraissinette N."/>
            <person name="Rezende De Castro R."/>
            <person name="Schneider M.P."/>
            <person name="Vasconcelos V."/>
            <person name="Leao P.N."/>
        </authorList>
    </citation>
    <scope>NUCLEOTIDE SEQUENCE</scope>
    <source>
        <strain evidence="10">LEGE 07157</strain>
    </source>
</reference>
<dbReference type="AlphaFoldDB" id="A0A8J7J342"/>
<keyword evidence="6 7" id="KW-0472">Membrane</keyword>
<comment type="subcellular location">
    <subcellularLocation>
        <location evidence="1">Cell membrane</location>
        <topology evidence="1">Multi-pass membrane protein</topology>
    </subcellularLocation>
</comment>
<accession>A0A8J7J342</accession>
<proteinExistence type="inferred from homology"/>
<feature type="transmembrane region" description="Helical" evidence="7">
    <location>
        <begin position="6"/>
        <end position="26"/>
    </location>
</feature>
<evidence type="ECO:0000259" key="8">
    <source>
        <dbReference type="Pfam" id="PF04239"/>
    </source>
</evidence>
<dbReference type="Pfam" id="PF20730">
    <property type="entry name" value="YetF_N"/>
    <property type="match status" value="1"/>
</dbReference>
<evidence type="ECO:0000256" key="6">
    <source>
        <dbReference type="ARBA" id="ARBA00023136"/>
    </source>
</evidence>
<dbReference type="InterPro" id="IPR048454">
    <property type="entry name" value="YetF_N"/>
</dbReference>
<dbReference type="Gene3D" id="3.30.240.20">
    <property type="entry name" value="bsu07140 like domains"/>
    <property type="match status" value="1"/>
</dbReference>
<feature type="domain" description="YetF-like N-terminal transmembrane" evidence="9">
    <location>
        <begin position="19"/>
        <end position="83"/>
    </location>
</feature>
<keyword evidence="3" id="KW-1003">Cell membrane</keyword>
<feature type="transmembrane region" description="Helical" evidence="7">
    <location>
        <begin position="38"/>
        <end position="57"/>
    </location>
</feature>
<evidence type="ECO:0000256" key="3">
    <source>
        <dbReference type="ARBA" id="ARBA00022475"/>
    </source>
</evidence>
<gene>
    <name evidence="10" type="ORF">IQ249_12645</name>
</gene>
<comment type="caution">
    <text evidence="10">The sequence shown here is derived from an EMBL/GenBank/DDBJ whole genome shotgun (WGS) entry which is preliminary data.</text>
</comment>
<evidence type="ECO:0000256" key="5">
    <source>
        <dbReference type="ARBA" id="ARBA00022989"/>
    </source>
</evidence>
<dbReference type="GO" id="GO:0005886">
    <property type="term" value="C:plasma membrane"/>
    <property type="evidence" value="ECO:0007669"/>
    <property type="project" value="UniProtKB-SubCell"/>
</dbReference>
<evidence type="ECO:0000313" key="10">
    <source>
        <dbReference type="EMBL" id="MBE9116749.1"/>
    </source>
</evidence>
<protein>
    <submittedName>
        <fullName evidence="10">DUF421 domain-containing protein</fullName>
    </submittedName>
</protein>
<evidence type="ECO:0000259" key="9">
    <source>
        <dbReference type="Pfam" id="PF20730"/>
    </source>
</evidence>
<name>A0A8J7J342_9CYAN</name>
<evidence type="ECO:0000256" key="4">
    <source>
        <dbReference type="ARBA" id="ARBA00022692"/>
    </source>
</evidence>
<dbReference type="Pfam" id="PF04239">
    <property type="entry name" value="DUF421"/>
    <property type="match status" value="1"/>
</dbReference>
<evidence type="ECO:0000256" key="2">
    <source>
        <dbReference type="ARBA" id="ARBA00006448"/>
    </source>
</evidence>
<feature type="transmembrane region" description="Helical" evidence="7">
    <location>
        <begin position="63"/>
        <end position="85"/>
    </location>
</feature>
<evidence type="ECO:0000256" key="7">
    <source>
        <dbReference type="SAM" id="Phobius"/>
    </source>
</evidence>
<dbReference type="PANTHER" id="PTHR34582:SF6">
    <property type="entry name" value="UPF0702 TRANSMEMBRANE PROTEIN YCAP"/>
    <property type="match status" value="1"/>
</dbReference>
<keyword evidence="11" id="KW-1185">Reference proteome</keyword>
<dbReference type="EMBL" id="JADEWZ010000017">
    <property type="protein sequence ID" value="MBE9116749.1"/>
    <property type="molecule type" value="Genomic_DNA"/>
</dbReference>
<evidence type="ECO:0000256" key="1">
    <source>
        <dbReference type="ARBA" id="ARBA00004651"/>
    </source>
</evidence>
<keyword evidence="5 7" id="KW-1133">Transmembrane helix</keyword>
<dbReference type="PANTHER" id="PTHR34582">
    <property type="entry name" value="UPF0702 TRANSMEMBRANE PROTEIN YCAP"/>
    <property type="match status" value="1"/>
</dbReference>
<keyword evidence="4 7" id="KW-0812">Transmembrane</keyword>
<comment type="similarity">
    <text evidence="2">Belongs to the UPF0702 family.</text>
</comment>